<organism evidence="2 3">
    <name type="scientific">Cymbomonas tetramitiformis</name>
    <dbReference type="NCBI Taxonomy" id="36881"/>
    <lineage>
        <taxon>Eukaryota</taxon>
        <taxon>Viridiplantae</taxon>
        <taxon>Chlorophyta</taxon>
        <taxon>Pyramimonadophyceae</taxon>
        <taxon>Pyramimonadales</taxon>
        <taxon>Pyramimonadaceae</taxon>
        <taxon>Cymbomonas</taxon>
    </lineage>
</organism>
<gene>
    <name evidence="2" type="ORF">CYMTET_31439</name>
</gene>
<evidence type="ECO:0000259" key="1">
    <source>
        <dbReference type="Pfam" id="PF09353"/>
    </source>
</evidence>
<name>A0AAE0FGT5_9CHLO</name>
<keyword evidence="3" id="KW-1185">Reference proteome</keyword>
<evidence type="ECO:0000313" key="3">
    <source>
        <dbReference type="Proteomes" id="UP001190700"/>
    </source>
</evidence>
<proteinExistence type="predicted"/>
<dbReference type="Pfam" id="PF09353">
    <property type="entry name" value="DUF1995"/>
    <property type="match status" value="1"/>
</dbReference>
<dbReference type="EMBL" id="LGRX02018641">
    <property type="protein sequence ID" value="KAK3259571.1"/>
    <property type="molecule type" value="Genomic_DNA"/>
</dbReference>
<comment type="caution">
    <text evidence="2">The sequence shown here is derived from an EMBL/GenBank/DDBJ whole genome shotgun (WGS) entry which is preliminary data.</text>
</comment>
<feature type="domain" description="DUF1995" evidence="1">
    <location>
        <begin position="85"/>
        <end position="226"/>
    </location>
</feature>
<sequence>MQSQCVRLNASCVEAASYVPRRKELHIHKGISASPQRLFARQLRLSSDLANKNLALRLPPRLAGVRGRLRVATCMASEGDAFPLPQSASNCVQQASDAVAKAMEAGKTRQQVNLLLPTEQRRKNFMFTESMEYPESSSEIYATACQVGKALMQAVLNDSDLEVFARRIDNDGLEGEPVGLLTTASGAMTVVVLPTADVLKEIREVEKNSKGLVVLMNPQWRTKGNVRRPLCPQPAAAPATIRHYTCRLRGVSWHDVSTSPALVTLC</sequence>
<reference evidence="2 3" key="1">
    <citation type="journal article" date="2015" name="Genome Biol. Evol.">
        <title>Comparative Genomics of a Bacterivorous Green Alga Reveals Evolutionary Causalities and Consequences of Phago-Mixotrophic Mode of Nutrition.</title>
        <authorList>
            <person name="Burns J.A."/>
            <person name="Paasch A."/>
            <person name="Narechania A."/>
            <person name="Kim E."/>
        </authorList>
    </citation>
    <scope>NUCLEOTIDE SEQUENCE [LARGE SCALE GENOMIC DNA]</scope>
    <source>
        <strain evidence="2 3">PLY_AMNH</strain>
    </source>
</reference>
<dbReference type="PANTHER" id="PTHR35509">
    <property type="entry name" value="DOMAIN PROTEIN, PUTATIVE (DUF1995)-RELATED"/>
    <property type="match status" value="1"/>
</dbReference>
<evidence type="ECO:0000313" key="2">
    <source>
        <dbReference type="EMBL" id="KAK3259571.1"/>
    </source>
</evidence>
<accession>A0AAE0FGT5</accession>
<dbReference type="InterPro" id="IPR018962">
    <property type="entry name" value="DUF1995"/>
</dbReference>
<protein>
    <recommendedName>
        <fullName evidence="1">DUF1995 domain-containing protein</fullName>
    </recommendedName>
</protein>
<dbReference type="InterPro" id="IPR053021">
    <property type="entry name" value="Chloroplast_ADK"/>
</dbReference>
<dbReference type="AlphaFoldDB" id="A0AAE0FGT5"/>
<dbReference type="Proteomes" id="UP001190700">
    <property type="component" value="Unassembled WGS sequence"/>
</dbReference>